<reference evidence="2 3" key="1">
    <citation type="submission" date="2020-08" db="EMBL/GenBank/DDBJ databases">
        <title>Functional genomics of gut bacteria from endangered species of beetles.</title>
        <authorList>
            <person name="Carlos-Shanley C."/>
        </authorList>
    </citation>
    <scope>NUCLEOTIDE SEQUENCE [LARGE SCALE GENOMIC DNA]</scope>
    <source>
        <strain evidence="2 3">S00224</strain>
    </source>
</reference>
<name>A0A7W7JYX1_9SPHN</name>
<dbReference type="PROSITE" id="PS51257">
    <property type="entry name" value="PROKAR_LIPOPROTEIN"/>
    <property type="match status" value="1"/>
</dbReference>
<dbReference type="Gene3D" id="2.60.40.1120">
    <property type="entry name" value="Carboxypeptidase-like, regulatory domain"/>
    <property type="match status" value="1"/>
</dbReference>
<comment type="caution">
    <text evidence="2">The sequence shown here is derived from an EMBL/GenBank/DDBJ whole genome shotgun (WGS) entry which is preliminary data.</text>
</comment>
<feature type="signal peptide" evidence="1">
    <location>
        <begin position="1"/>
        <end position="24"/>
    </location>
</feature>
<gene>
    <name evidence="2" type="ORF">HNP52_000950</name>
</gene>
<organism evidence="2 3">
    <name type="scientific">Sphingomonas kyeonggiensis</name>
    <dbReference type="NCBI Taxonomy" id="1268553"/>
    <lineage>
        <taxon>Bacteria</taxon>
        <taxon>Pseudomonadati</taxon>
        <taxon>Pseudomonadota</taxon>
        <taxon>Alphaproteobacteria</taxon>
        <taxon>Sphingomonadales</taxon>
        <taxon>Sphingomonadaceae</taxon>
        <taxon>Sphingomonas</taxon>
    </lineage>
</organism>
<proteinExistence type="predicted"/>
<dbReference type="Proteomes" id="UP000575241">
    <property type="component" value="Unassembled WGS sequence"/>
</dbReference>
<dbReference type="GO" id="GO:0030246">
    <property type="term" value="F:carbohydrate binding"/>
    <property type="evidence" value="ECO:0007669"/>
    <property type="project" value="InterPro"/>
</dbReference>
<feature type="chain" id="PRO_5030933352" description="Carboxypeptidase regulatory-like domain-containing protein" evidence="1">
    <location>
        <begin position="25"/>
        <end position="242"/>
    </location>
</feature>
<evidence type="ECO:0000256" key="1">
    <source>
        <dbReference type="SAM" id="SignalP"/>
    </source>
</evidence>
<accession>A0A7W7JYX1</accession>
<evidence type="ECO:0000313" key="3">
    <source>
        <dbReference type="Proteomes" id="UP000575241"/>
    </source>
</evidence>
<keyword evidence="1" id="KW-0732">Signal</keyword>
<evidence type="ECO:0008006" key="4">
    <source>
        <dbReference type="Google" id="ProtNLM"/>
    </source>
</evidence>
<dbReference type="SUPFAM" id="SSF49452">
    <property type="entry name" value="Starch-binding domain-like"/>
    <property type="match status" value="1"/>
</dbReference>
<protein>
    <recommendedName>
        <fullName evidence="4">Carboxypeptidase regulatory-like domain-containing protein</fullName>
    </recommendedName>
</protein>
<dbReference type="RefSeq" id="WP_184163179.1">
    <property type="nucleotide sequence ID" value="NZ_JACHLN010000001.1"/>
</dbReference>
<dbReference type="AlphaFoldDB" id="A0A7W7JYX1"/>
<dbReference type="InterPro" id="IPR013784">
    <property type="entry name" value="Carb-bd-like_fold"/>
</dbReference>
<keyword evidence="3" id="KW-1185">Reference proteome</keyword>
<evidence type="ECO:0000313" key="2">
    <source>
        <dbReference type="EMBL" id="MBB4837899.1"/>
    </source>
</evidence>
<sequence>MFRYAIAFALISLGCACAPSPSQAQAQQGSVSGRVVDDQGRPVAGAEIYVNYQSFGGGRAMQYGASHQRGTRTGPNGTYRIRVADMAPGEYSISGYATLNVNGQRIQVKLIPTNEANFASTAATVRNFRLGYTEGSGESSYGVGGIVLVQTAVMDFTPLGEVEVTLVPSKGGAPLTRRLRQTGEGWVATGVPFDDYRVSVRHQGRQLLVRDGGSGPWVDSFVGRFKPLGASSYEMRIDIKQP</sequence>
<dbReference type="EMBL" id="JACHLN010000001">
    <property type="protein sequence ID" value="MBB4837899.1"/>
    <property type="molecule type" value="Genomic_DNA"/>
</dbReference>
<dbReference type="Pfam" id="PF13620">
    <property type="entry name" value="CarboxypepD_reg"/>
    <property type="match status" value="1"/>
</dbReference>